<feature type="compositionally biased region" description="Basic and acidic residues" evidence="1">
    <location>
        <begin position="424"/>
        <end position="436"/>
    </location>
</feature>
<feature type="compositionally biased region" description="Basic and acidic residues" evidence="1">
    <location>
        <begin position="594"/>
        <end position="613"/>
    </location>
</feature>
<protein>
    <submittedName>
        <fullName evidence="2">Uncharacterized protein</fullName>
    </submittedName>
</protein>
<feature type="region of interest" description="Disordered" evidence="1">
    <location>
        <begin position="374"/>
        <end position="642"/>
    </location>
</feature>
<dbReference type="STRING" id="2018661.A0A2A2M259"/>
<name>A0A2A2M259_9BILA</name>
<dbReference type="AlphaFoldDB" id="A0A2A2M259"/>
<feature type="compositionally biased region" description="Basic and acidic residues" evidence="1">
    <location>
        <begin position="620"/>
        <end position="642"/>
    </location>
</feature>
<organism evidence="2 3">
    <name type="scientific">Diploscapter pachys</name>
    <dbReference type="NCBI Taxonomy" id="2018661"/>
    <lineage>
        <taxon>Eukaryota</taxon>
        <taxon>Metazoa</taxon>
        <taxon>Ecdysozoa</taxon>
        <taxon>Nematoda</taxon>
        <taxon>Chromadorea</taxon>
        <taxon>Rhabditida</taxon>
        <taxon>Rhabditina</taxon>
        <taxon>Rhabditomorpha</taxon>
        <taxon>Rhabditoidea</taxon>
        <taxon>Rhabditidae</taxon>
        <taxon>Diploscapter</taxon>
    </lineage>
</organism>
<gene>
    <name evidence="2" type="ORF">WR25_25235</name>
</gene>
<dbReference type="Proteomes" id="UP000218231">
    <property type="component" value="Unassembled WGS sequence"/>
</dbReference>
<feature type="compositionally biased region" description="Basic and acidic residues" evidence="1">
    <location>
        <begin position="536"/>
        <end position="560"/>
    </location>
</feature>
<evidence type="ECO:0000313" key="2">
    <source>
        <dbReference type="EMBL" id="PAV92510.1"/>
    </source>
</evidence>
<feature type="compositionally biased region" description="Basic and acidic residues" evidence="1">
    <location>
        <begin position="405"/>
        <end position="417"/>
    </location>
</feature>
<sequence length="784" mass="83511">MTGGAWQAQRAAEGALPRLYQGDEGRVDVALARDGGRVAEPGDDGFEQRLQAEVRLGAGQRLERGDAGAPGTEMLGGEIAAGRALDIIVDVGRGDGVLHLAHRRGEPLVGDRDIAFLAGFALVAQLKRVAADGAVALAQRRGAVALVRFGIGFVADAQVTDVEQAHDRGDSAIARQAACGQVRLDAGAQLGQAMAEIGAFFVFRRLLRLAEAGVIAILLAPLLIPADRLDMAIGLGAKPGVAIGGGQADRVQPVDLVTIGDPVAVGRIIGPAIANLAARDAGLGIIAIDYACGQLGTPFLRVDPALRGPFDPAVEEDGRREDQREIEGDDRPGHRSRIADGDELECLPQQEVRQIGRVADVAERVEPAPLERMVRRAGGQRQCEQQRGERQRRGERLGAAQRPGCRADRGDAERPGERWAAQEQRGKDRAGRKFGEAADEAVARNVPAQRRRALHRDVQASEDRRCDGHQRKRGQASPVDRQDQQWEQQIGGEFAADRPGRIVPAQRIGDAPILHQQHMQRQFGEGKGGVAAPGRPQRERQRDGEGQHDAMQRPDARDALLQEAGDAGGTLPAQSVMPGQPDDETGQEEEEVDREIALGEHRLDAVRQARDASADMVEDDQPRSDAPGRDEWLEGDGDERRAEQIDEVRGLERGGEGARPAEGAGGIAIAAAQHLHADEADQADRKPQGQAGITLFAQHFEIGAVIAARLVGHRLIGDGRGGIALRGGRLLDLVADVVAAERLEPAAEGADSSASWLLIVLIRSVKLAGRNGTASSPAAPIMAR</sequence>
<reference evidence="2 3" key="1">
    <citation type="journal article" date="2017" name="Curr. Biol.">
        <title>Genome architecture and evolution of a unichromosomal asexual nematode.</title>
        <authorList>
            <person name="Fradin H."/>
            <person name="Zegar C."/>
            <person name="Gutwein M."/>
            <person name="Lucas J."/>
            <person name="Kovtun M."/>
            <person name="Corcoran D."/>
            <person name="Baugh L.R."/>
            <person name="Kiontke K."/>
            <person name="Gunsalus K."/>
            <person name="Fitch D.H."/>
            <person name="Piano F."/>
        </authorList>
    </citation>
    <scope>NUCLEOTIDE SEQUENCE [LARGE SCALE GENOMIC DNA]</scope>
    <source>
        <strain evidence="2">PF1309</strain>
    </source>
</reference>
<evidence type="ECO:0000256" key="1">
    <source>
        <dbReference type="SAM" id="MobiDB-lite"/>
    </source>
</evidence>
<comment type="caution">
    <text evidence="2">The sequence shown here is derived from an EMBL/GenBank/DDBJ whole genome shotgun (WGS) entry which is preliminary data.</text>
</comment>
<dbReference type="EMBL" id="LIAE01006170">
    <property type="protein sequence ID" value="PAV92510.1"/>
    <property type="molecule type" value="Genomic_DNA"/>
</dbReference>
<evidence type="ECO:0000313" key="3">
    <source>
        <dbReference type="Proteomes" id="UP000218231"/>
    </source>
</evidence>
<feature type="compositionally biased region" description="Basic and acidic residues" evidence="1">
    <location>
        <begin position="384"/>
        <end position="396"/>
    </location>
</feature>
<accession>A0A2A2M259</accession>
<feature type="compositionally biased region" description="Basic and acidic residues" evidence="1">
    <location>
        <begin position="316"/>
        <end position="340"/>
    </location>
</feature>
<proteinExistence type="predicted"/>
<feature type="region of interest" description="Disordered" evidence="1">
    <location>
        <begin position="310"/>
        <end position="342"/>
    </location>
</feature>
<feature type="compositionally biased region" description="Basic and acidic residues" evidence="1">
    <location>
        <begin position="455"/>
        <end position="469"/>
    </location>
</feature>
<feature type="compositionally biased region" description="Acidic residues" evidence="1">
    <location>
        <begin position="581"/>
        <end position="593"/>
    </location>
</feature>
<keyword evidence="3" id="KW-1185">Reference proteome</keyword>